<dbReference type="Gene3D" id="2.30.30.190">
    <property type="entry name" value="CAP Gly-rich-like domain"/>
    <property type="match status" value="1"/>
</dbReference>
<dbReference type="InterPro" id="IPR000938">
    <property type="entry name" value="CAP-Gly_domain"/>
</dbReference>
<feature type="region of interest" description="Disordered" evidence="9">
    <location>
        <begin position="1"/>
        <end position="39"/>
    </location>
</feature>
<comment type="subcellular location">
    <subcellularLocation>
        <location evidence="1">Cytoplasm</location>
        <location evidence="1">Cytoskeleton</location>
    </subcellularLocation>
</comment>
<feature type="region of interest" description="Disordered" evidence="9">
    <location>
        <begin position="100"/>
        <end position="338"/>
    </location>
</feature>
<proteinExistence type="inferred from homology"/>
<evidence type="ECO:0000313" key="12">
    <source>
        <dbReference type="Proteomes" id="UP000646827"/>
    </source>
</evidence>
<evidence type="ECO:0000256" key="3">
    <source>
        <dbReference type="ARBA" id="ARBA00022490"/>
    </source>
</evidence>
<feature type="compositionally biased region" description="Low complexity" evidence="9">
    <location>
        <begin position="13"/>
        <end position="31"/>
    </location>
</feature>
<dbReference type="Proteomes" id="UP000646827">
    <property type="component" value="Unassembled WGS sequence"/>
</dbReference>
<feature type="compositionally biased region" description="Low complexity" evidence="9">
    <location>
        <begin position="254"/>
        <end position="265"/>
    </location>
</feature>
<dbReference type="GO" id="GO:0005938">
    <property type="term" value="C:cell cortex"/>
    <property type="evidence" value="ECO:0007669"/>
    <property type="project" value="TreeGrafter"/>
</dbReference>
<keyword evidence="5" id="KW-0243">Dynein</keyword>
<feature type="compositionally biased region" description="Polar residues" evidence="9">
    <location>
        <begin position="1183"/>
        <end position="1197"/>
    </location>
</feature>
<dbReference type="GO" id="GO:0051010">
    <property type="term" value="F:microtubule plus-end binding"/>
    <property type="evidence" value="ECO:0007669"/>
    <property type="project" value="TreeGrafter"/>
</dbReference>
<name>A0A8H7S5M5_9FUNG</name>
<dbReference type="SUPFAM" id="SSF74924">
    <property type="entry name" value="Cap-Gly domain"/>
    <property type="match status" value="1"/>
</dbReference>
<dbReference type="GO" id="GO:0031122">
    <property type="term" value="P:cytoplasmic microtubule organization"/>
    <property type="evidence" value="ECO:0007669"/>
    <property type="project" value="TreeGrafter"/>
</dbReference>
<organism evidence="11 12">
    <name type="scientific">Circinella minor</name>
    <dbReference type="NCBI Taxonomy" id="1195481"/>
    <lineage>
        <taxon>Eukaryota</taxon>
        <taxon>Fungi</taxon>
        <taxon>Fungi incertae sedis</taxon>
        <taxon>Mucoromycota</taxon>
        <taxon>Mucoromycotina</taxon>
        <taxon>Mucoromycetes</taxon>
        <taxon>Mucorales</taxon>
        <taxon>Lichtheimiaceae</taxon>
        <taxon>Circinella</taxon>
    </lineage>
</organism>
<dbReference type="PROSITE" id="PS50245">
    <property type="entry name" value="CAP_GLY_2"/>
    <property type="match status" value="1"/>
</dbReference>
<evidence type="ECO:0000256" key="7">
    <source>
        <dbReference type="ARBA" id="ARBA00023212"/>
    </source>
</evidence>
<feature type="compositionally biased region" description="Acidic residues" evidence="9">
    <location>
        <begin position="298"/>
        <end position="309"/>
    </location>
</feature>
<dbReference type="GO" id="GO:0035371">
    <property type="term" value="C:microtubule plus-end"/>
    <property type="evidence" value="ECO:0007669"/>
    <property type="project" value="TreeGrafter"/>
</dbReference>
<sequence>MDRYKRRSSVLDSSRSPASNNSSSSNRSNSNIPDSELKVGNRVQVQGKLGTIRFAGTTSFQTGKWIGIELDEATGKNSGVVQGKRYFDCRMNHGVFVRPSQVRVLPSAPSSTTSEDDSDTSFAPPQDPGLTAARSAQQRTPSPSSTLLPSRISSPIGSRIGRPLSTGGGTGGQTGIRRPTVASPRSSAVPTSSITITPNGGRQKNVTQRPRSGTQGASSSGGTQQRDKQLQQLRQQRIQQLQERKRQQQKAEQHQQQQKYRPQQIHQEESEQEEEEEEEEEQPPLSPSPPPSTHQEPEPEEPEPVEELEPSPPPKPEPVVIEQPVTQPTSVYGTLAPTMPISKSEQMVPMKDYEELRLKLKILEVKRQEDRERHRENEKVKEEAEQFLTLRNKLQDKISELQKDLRDTKRQLKETATEKDSYEAKYTDIIESMEMMTLDKEVAEERSENLQQEVNLLKDKIEEISVDLDVLRKEADILNRPPAEREGDEEKTPIEVIQLERHNERLKDALMRLRDAAQEHEAELNRKVKSLEKENYELEDFKVQYEHVKEQLDNAELQIDDLKQRLDDSLGAEDLVEQLTDKNLTLNEKLEEMRVAVEDLEALKELADELEENHMETEKQLQAEIDHRDMLLREQLERLRSSEETNADYEATIQQFRELVINLQSDLEQLRENEVNKESEKSSLSSQSQAMMSLNMQLQSTVMKAQAKAVDLELRKLEAAQANDRLTYVQPYLPDSFFKTENDPISCLLLFKRLVFKSELIIKQLDQNHPISEKIMDTVNESLVSVCEMRQRAGWLGDLAKRFVTFIKHCGPEIFIRMGQVYHDLVGTERRLNGIVELLRTDELNESECILDLQRMIAQLEHLTEVYLVQNGETILADQFFGLTRALDLNADRMTVELTFVKQTVENAVRKEGISITEGEERLDYDYIEPLGRLISHAKNSKILAKKLLRQLEDLSEQALMLKSEHLHRFKTLYAISSKLSQFCFEVYKQIAAYVDAKRGSKEEISLGIIQQVVYNKADEILEIAESSLWEGCLRTLKSLTNELNTTVTRVDNDNKMDKIATGVAPWIQRASDMKAEVVVSHDMERKLQQHSDEILKLIKDLKLKDQALQESTVKVELLEKRMVTVKKQAEQIAALEETLQKSQTQEHMYAEAIENLQAEYDSLEQENTKLKTAAAAQEAKLQLSTSESDSNKSNGNGKKESEDDDQELFKDSGDTTATTTITSTSYDGAGQVEALKSAIRYLKAENAHLKSRDLASTLKLDIAADPLAANTSKATNPELRTVAIETRVLIKEMRTAGATPKVVALNADRRGGKWQSHKKTPDYQYQTQQSVLYTLKQRSDKLRNRMDQLQLQPTAKKESVANNNIKSLQEGLSRTLAKIQLPALSSATHHRIQIKSAAEFERIHSMFLR</sequence>
<evidence type="ECO:0000256" key="4">
    <source>
        <dbReference type="ARBA" id="ARBA00022701"/>
    </source>
</evidence>
<dbReference type="PANTHER" id="PTHR18916">
    <property type="entry name" value="DYNACTIN 1-RELATED MICROTUBULE-BINDING"/>
    <property type="match status" value="1"/>
</dbReference>
<evidence type="ECO:0000256" key="9">
    <source>
        <dbReference type="SAM" id="MobiDB-lite"/>
    </source>
</evidence>
<evidence type="ECO:0000256" key="6">
    <source>
        <dbReference type="ARBA" id="ARBA00023054"/>
    </source>
</evidence>
<dbReference type="Pfam" id="PF12455">
    <property type="entry name" value="Dynactin"/>
    <property type="match status" value="1"/>
</dbReference>
<feature type="compositionally biased region" description="Polar residues" evidence="9">
    <location>
        <begin position="183"/>
        <end position="211"/>
    </location>
</feature>
<evidence type="ECO:0000256" key="1">
    <source>
        <dbReference type="ARBA" id="ARBA00004245"/>
    </source>
</evidence>
<dbReference type="EMBL" id="JAEPRB010000080">
    <property type="protein sequence ID" value="KAG2222543.1"/>
    <property type="molecule type" value="Genomic_DNA"/>
</dbReference>
<comment type="similarity">
    <text evidence="2">Belongs to the dynactin 150 kDa subunit family.</text>
</comment>
<feature type="compositionally biased region" description="Basic and acidic residues" evidence="9">
    <location>
        <begin position="1198"/>
        <end position="1214"/>
    </location>
</feature>
<feature type="compositionally biased region" description="Low complexity" evidence="9">
    <location>
        <begin position="139"/>
        <end position="163"/>
    </location>
</feature>
<dbReference type="Pfam" id="PF01302">
    <property type="entry name" value="CAP_GLY"/>
    <property type="match status" value="1"/>
</dbReference>
<dbReference type="GO" id="GO:0005634">
    <property type="term" value="C:nucleus"/>
    <property type="evidence" value="ECO:0007669"/>
    <property type="project" value="TreeGrafter"/>
</dbReference>
<dbReference type="PANTHER" id="PTHR18916:SF85">
    <property type="entry name" value="TUBULIN-FOLDING COFACTOR B"/>
    <property type="match status" value="1"/>
</dbReference>
<evidence type="ECO:0000259" key="10">
    <source>
        <dbReference type="PROSITE" id="PS50245"/>
    </source>
</evidence>
<dbReference type="InterPro" id="IPR036859">
    <property type="entry name" value="CAP-Gly_dom_sf"/>
</dbReference>
<evidence type="ECO:0000313" key="11">
    <source>
        <dbReference type="EMBL" id="KAG2222543.1"/>
    </source>
</evidence>
<keyword evidence="12" id="KW-1185">Reference proteome</keyword>
<dbReference type="SMART" id="SM01052">
    <property type="entry name" value="CAP_GLY"/>
    <property type="match status" value="1"/>
</dbReference>
<feature type="coiled-coil region" evidence="8">
    <location>
        <begin position="938"/>
        <end position="965"/>
    </location>
</feature>
<evidence type="ECO:0000256" key="5">
    <source>
        <dbReference type="ARBA" id="ARBA00023017"/>
    </source>
</evidence>
<keyword evidence="6 8" id="KW-0175">Coiled coil</keyword>
<comment type="caution">
    <text evidence="11">The sequence shown here is derived from an EMBL/GenBank/DDBJ whole genome shotgun (WGS) entry which is preliminary data.</text>
</comment>
<dbReference type="GO" id="GO:0030286">
    <property type="term" value="C:dynein complex"/>
    <property type="evidence" value="ECO:0007669"/>
    <property type="project" value="UniProtKB-KW"/>
</dbReference>
<feature type="domain" description="CAP-Gly" evidence="10">
    <location>
        <begin position="56"/>
        <end position="98"/>
    </location>
</feature>
<accession>A0A8H7S5M5</accession>
<keyword evidence="7" id="KW-0206">Cytoskeleton</keyword>
<dbReference type="PROSITE" id="PS00845">
    <property type="entry name" value="CAP_GLY_1"/>
    <property type="match status" value="1"/>
</dbReference>
<gene>
    <name evidence="11" type="ORF">INT45_002674</name>
</gene>
<feature type="compositionally biased region" description="Acidic residues" evidence="9">
    <location>
        <begin position="270"/>
        <end position="282"/>
    </location>
</feature>
<feature type="compositionally biased region" description="Basic and acidic residues" evidence="9">
    <location>
        <begin position="242"/>
        <end position="253"/>
    </location>
</feature>
<reference evidence="11 12" key="1">
    <citation type="submission" date="2020-12" db="EMBL/GenBank/DDBJ databases">
        <title>Metabolic potential, ecology and presence of endohyphal bacteria is reflected in genomic diversity of Mucoromycotina.</title>
        <authorList>
            <person name="Muszewska A."/>
            <person name="Okrasinska A."/>
            <person name="Steczkiewicz K."/>
            <person name="Drgas O."/>
            <person name="Orlowska M."/>
            <person name="Perlinska-Lenart U."/>
            <person name="Aleksandrzak-Piekarczyk T."/>
            <person name="Szatraj K."/>
            <person name="Zielenkiewicz U."/>
            <person name="Pilsyk S."/>
            <person name="Malc E."/>
            <person name="Mieczkowski P."/>
            <person name="Kruszewska J.S."/>
            <person name="Biernat P."/>
            <person name="Pawlowska J."/>
        </authorList>
    </citation>
    <scope>NUCLEOTIDE SEQUENCE [LARGE SCALE GENOMIC DNA]</scope>
    <source>
        <strain evidence="11 12">CBS 142.35</strain>
    </source>
</reference>
<keyword evidence="3" id="KW-0963">Cytoplasm</keyword>
<feature type="region of interest" description="Disordered" evidence="9">
    <location>
        <begin position="1172"/>
        <end position="1223"/>
    </location>
</feature>
<keyword evidence="4" id="KW-0493">Microtubule</keyword>
<feature type="coiled-coil region" evidence="8">
    <location>
        <begin position="353"/>
        <end position="715"/>
    </location>
</feature>
<evidence type="ECO:0000256" key="2">
    <source>
        <dbReference type="ARBA" id="ARBA00011010"/>
    </source>
</evidence>
<protein>
    <recommendedName>
        <fullName evidence="10">CAP-Gly domain-containing protein</fullName>
    </recommendedName>
</protein>
<feature type="compositionally biased region" description="Low complexity" evidence="9">
    <location>
        <begin position="212"/>
        <end position="241"/>
    </location>
</feature>
<dbReference type="OrthoDB" id="2130750at2759"/>
<evidence type="ECO:0000256" key="8">
    <source>
        <dbReference type="SAM" id="Coils"/>
    </source>
</evidence>
<dbReference type="InterPro" id="IPR022157">
    <property type="entry name" value="Dynactin"/>
</dbReference>